<comment type="caution">
    <text evidence="1">The sequence shown here is derived from an EMBL/GenBank/DDBJ whole genome shotgun (WGS) entry which is preliminary data.</text>
</comment>
<accession>A0A8H2NQ56</accession>
<gene>
    <name evidence="1" type="ORF">PS900_00876</name>
</gene>
<organism evidence="1 2">
    <name type="scientific">Pseudomonas fluorescens</name>
    <dbReference type="NCBI Taxonomy" id="294"/>
    <lineage>
        <taxon>Bacteria</taxon>
        <taxon>Pseudomonadati</taxon>
        <taxon>Pseudomonadota</taxon>
        <taxon>Gammaproteobacteria</taxon>
        <taxon>Pseudomonadales</taxon>
        <taxon>Pseudomonadaceae</taxon>
        <taxon>Pseudomonas</taxon>
    </lineage>
</organism>
<protein>
    <submittedName>
        <fullName evidence="1">Uncharacterized protein</fullName>
    </submittedName>
</protein>
<proteinExistence type="predicted"/>
<dbReference type="Proteomes" id="UP000325723">
    <property type="component" value="Unassembled WGS sequence"/>
</dbReference>
<dbReference type="AlphaFoldDB" id="A0A8H2NQ56"/>
<dbReference type="EMBL" id="CABVIE010000002">
    <property type="protein sequence ID" value="VVO62563.1"/>
    <property type="molecule type" value="Genomic_DNA"/>
</dbReference>
<evidence type="ECO:0000313" key="1">
    <source>
        <dbReference type="EMBL" id="VVO62563.1"/>
    </source>
</evidence>
<reference evidence="1 2" key="1">
    <citation type="submission" date="2019-09" db="EMBL/GenBank/DDBJ databases">
        <authorList>
            <person name="Chandra G."/>
            <person name="Truman W A."/>
        </authorList>
    </citation>
    <scope>NUCLEOTIDE SEQUENCE [LARGE SCALE GENOMIC DNA]</scope>
    <source>
        <strain evidence="1">PS900</strain>
    </source>
</reference>
<evidence type="ECO:0000313" key="2">
    <source>
        <dbReference type="Proteomes" id="UP000325723"/>
    </source>
</evidence>
<sequence length="501" mass="53957">MQFDRQQLVSIGTDHLCQQLLSWQQKHLLQTSFSTAQFPALAKAARHHGVPSQRGIAAWSLRGFEHNTDPQAQQCLDGWLTTPSIGSLERTLLLEIWLCTSHFGRSSTGQPGLHAALGQCLSGSNARTRSQQALQEAARAWQMTCDCVVHPLEQALSALRAALPGGTETALLQHAVALLDGLPLLIQSLRDGRANLDQACADNRPGHAAQSLDACWQTLDSQTRHTLPGLILALQSSLENAQERLTLSAAVALEQAQVLLARIDFLVACLPSACAGAIACVRIACLLLERGCLPALEALRLTLLQQNLSAPDVDVDVDGVSRAWYAALLRLPDDFPARAGLAIEPLNKRVDLLQSRTSLGSTLAQATLFNTVQALESMLKPSAEALIEQIAVRPGPGHPPSPILNQSGNALTNAMLQLDEHIATLNRLIVELDQSDEPEPILANTLDDVQQSLQSLIQLLQTLEAALTEPSNAGEAFHRCASLLSRNLRESAALLATWSTP</sequence>
<name>A0A8H2NQ56_PSEFL</name>